<dbReference type="RefSeq" id="WP_272141936.1">
    <property type="nucleotide sequence ID" value="NZ_JAQNDM010000002.1"/>
</dbReference>
<evidence type="ECO:0000313" key="3">
    <source>
        <dbReference type="Proteomes" id="UP001221838"/>
    </source>
</evidence>
<dbReference type="EMBL" id="JAQNDM010000002">
    <property type="protein sequence ID" value="MDC0711923.1"/>
    <property type="molecule type" value="Genomic_DNA"/>
</dbReference>
<evidence type="ECO:0000259" key="1">
    <source>
        <dbReference type="PROSITE" id="PS51186"/>
    </source>
</evidence>
<protein>
    <submittedName>
        <fullName evidence="2">GNAT family N-acetyltransferase</fullName>
    </submittedName>
</protein>
<dbReference type="InterPro" id="IPR016181">
    <property type="entry name" value="Acyl_CoA_acyltransferase"/>
</dbReference>
<keyword evidence="3" id="KW-1185">Reference proteome</keyword>
<feature type="domain" description="N-acetyltransferase" evidence="1">
    <location>
        <begin position="38"/>
        <end position="176"/>
    </location>
</feature>
<comment type="caution">
    <text evidence="2">The sequence shown here is derived from an EMBL/GenBank/DDBJ whole genome shotgun (WGS) entry which is preliminary data.</text>
</comment>
<dbReference type="Proteomes" id="UP001221838">
    <property type="component" value="Unassembled WGS sequence"/>
</dbReference>
<gene>
    <name evidence="2" type="ORF">POL68_25875</name>
</gene>
<organism evidence="2 3">
    <name type="scientific">Stigmatella ashevillensis</name>
    <dbReference type="NCBI Taxonomy" id="2995309"/>
    <lineage>
        <taxon>Bacteria</taxon>
        <taxon>Pseudomonadati</taxon>
        <taxon>Myxococcota</taxon>
        <taxon>Myxococcia</taxon>
        <taxon>Myxococcales</taxon>
        <taxon>Cystobacterineae</taxon>
        <taxon>Archangiaceae</taxon>
        <taxon>Stigmatella</taxon>
    </lineage>
</organism>
<name>A0ABT5DE79_9BACT</name>
<dbReference type="Pfam" id="PF13302">
    <property type="entry name" value="Acetyltransf_3"/>
    <property type="match status" value="1"/>
</dbReference>
<sequence length="181" mass="20536">MQVPVLHTGRLELVSLSEDFLVASLAGERTRAEQLGGFQLPEEWPGTHESLLRMRLEDLGKDPSLRPWLLRALVRREPGRLMVGYANFHGAPDERRAVEMGYEVFPEYRRQGYAEETVRELVAWAKREHGIHHFVASVSPGNGPSLAMVRKLGFRQTGSQWDEVDGEELVFELFSEPLRGG</sequence>
<dbReference type="CDD" id="cd04301">
    <property type="entry name" value="NAT_SF"/>
    <property type="match status" value="1"/>
</dbReference>
<dbReference type="Gene3D" id="3.40.630.30">
    <property type="match status" value="1"/>
</dbReference>
<dbReference type="InterPro" id="IPR051531">
    <property type="entry name" value="N-acetyltransferase"/>
</dbReference>
<evidence type="ECO:0000313" key="2">
    <source>
        <dbReference type="EMBL" id="MDC0711923.1"/>
    </source>
</evidence>
<dbReference type="PANTHER" id="PTHR43792:SF13">
    <property type="entry name" value="ACETYLTRANSFERASE"/>
    <property type="match status" value="1"/>
</dbReference>
<dbReference type="InterPro" id="IPR000182">
    <property type="entry name" value="GNAT_dom"/>
</dbReference>
<dbReference type="PROSITE" id="PS51186">
    <property type="entry name" value="GNAT"/>
    <property type="match status" value="1"/>
</dbReference>
<dbReference type="PANTHER" id="PTHR43792">
    <property type="entry name" value="GNAT FAMILY, PUTATIVE (AFU_ORTHOLOGUE AFUA_3G00765)-RELATED-RELATED"/>
    <property type="match status" value="1"/>
</dbReference>
<accession>A0ABT5DE79</accession>
<reference evidence="2 3" key="1">
    <citation type="submission" date="2022-11" db="EMBL/GenBank/DDBJ databases">
        <title>Minimal conservation of predation-associated metabolite biosynthetic gene clusters underscores biosynthetic potential of Myxococcota including descriptions for ten novel species: Archangium lansinium sp. nov., Myxococcus landrumus sp. nov., Nannocystis bai.</title>
        <authorList>
            <person name="Ahearne A."/>
            <person name="Stevens C."/>
            <person name="Dowd S."/>
        </authorList>
    </citation>
    <scope>NUCLEOTIDE SEQUENCE [LARGE SCALE GENOMIC DNA]</scope>
    <source>
        <strain evidence="2 3">NCWAL01</strain>
    </source>
</reference>
<dbReference type="SUPFAM" id="SSF55729">
    <property type="entry name" value="Acyl-CoA N-acyltransferases (Nat)"/>
    <property type="match status" value="1"/>
</dbReference>
<proteinExistence type="predicted"/>